<keyword evidence="12" id="KW-1185">Reference proteome</keyword>
<feature type="transmembrane region" description="Helical" evidence="9">
    <location>
        <begin position="30"/>
        <end position="53"/>
    </location>
</feature>
<keyword evidence="4 11" id="KW-0808">Transferase</keyword>
<dbReference type="Pfam" id="PF02397">
    <property type="entry name" value="Bac_transf"/>
    <property type="match status" value="1"/>
</dbReference>
<evidence type="ECO:0000256" key="8">
    <source>
        <dbReference type="ARBA" id="ARBA00023169"/>
    </source>
</evidence>
<dbReference type="RefSeq" id="WP_263335158.1">
    <property type="nucleotide sequence ID" value="NZ_JAOVQO010000007.1"/>
</dbReference>
<organism evidence="11 12">
    <name type="scientific">Albidovulum salinarum</name>
    <dbReference type="NCBI Taxonomy" id="2984153"/>
    <lineage>
        <taxon>Bacteria</taxon>
        <taxon>Pseudomonadati</taxon>
        <taxon>Pseudomonadota</taxon>
        <taxon>Alphaproteobacteria</taxon>
        <taxon>Rhodobacterales</taxon>
        <taxon>Paracoccaceae</taxon>
        <taxon>Albidovulum</taxon>
    </lineage>
</organism>
<evidence type="ECO:0000256" key="2">
    <source>
        <dbReference type="ARBA" id="ARBA00006464"/>
    </source>
</evidence>
<name>A0ABT2X2D5_9RHOB</name>
<evidence type="ECO:0000313" key="11">
    <source>
        <dbReference type="EMBL" id="MCU9848093.1"/>
    </source>
</evidence>
<keyword evidence="6 9" id="KW-1133">Transmembrane helix</keyword>
<keyword evidence="5 9" id="KW-0812">Transmembrane</keyword>
<accession>A0ABT2X2D5</accession>
<evidence type="ECO:0000256" key="1">
    <source>
        <dbReference type="ARBA" id="ARBA00004236"/>
    </source>
</evidence>
<gene>
    <name evidence="11" type="ORF">OEZ60_08745</name>
</gene>
<protein>
    <submittedName>
        <fullName evidence="11">Sugar transferase</fullName>
    </submittedName>
</protein>
<keyword evidence="8" id="KW-0270">Exopolysaccharide synthesis</keyword>
<reference evidence="11 12" key="1">
    <citation type="submission" date="2022-10" db="EMBL/GenBank/DDBJ databases">
        <title>Defluviimonas sp. nov., isolated from ocean surface sediments.</title>
        <authorList>
            <person name="He W."/>
            <person name="Wang L."/>
            <person name="Zhang D.-F."/>
        </authorList>
    </citation>
    <scope>NUCLEOTIDE SEQUENCE [LARGE SCALE GENOMIC DNA]</scope>
    <source>
        <strain evidence="11 12">WL0024</strain>
    </source>
</reference>
<evidence type="ECO:0000256" key="4">
    <source>
        <dbReference type="ARBA" id="ARBA00022679"/>
    </source>
</evidence>
<evidence type="ECO:0000259" key="10">
    <source>
        <dbReference type="Pfam" id="PF02397"/>
    </source>
</evidence>
<comment type="caution">
    <text evidence="11">The sequence shown here is derived from an EMBL/GenBank/DDBJ whole genome shotgun (WGS) entry which is preliminary data.</text>
</comment>
<dbReference type="PANTHER" id="PTHR30576:SF4">
    <property type="entry name" value="UNDECAPRENYL-PHOSPHATE GALACTOSE PHOSPHOTRANSFERASE"/>
    <property type="match status" value="1"/>
</dbReference>
<dbReference type="EMBL" id="JAOVQO010000007">
    <property type="protein sequence ID" value="MCU9848093.1"/>
    <property type="molecule type" value="Genomic_DNA"/>
</dbReference>
<dbReference type="Proteomes" id="UP001209535">
    <property type="component" value="Unassembled WGS sequence"/>
</dbReference>
<feature type="domain" description="Bacterial sugar transferase" evidence="10">
    <location>
        <begin position="25"/>
        <end position="217"/>
    </location>
</feature>
<dbReference type="InterPro" id="IPR003362">
    <property type="entry name" value="Bact_transf"/>
</dbReference>
<comment type="similarity">
    <text evidence="2">Belongs to the bacterial sugar transferase family.</text>
</comment>
<evidence type="ECO:0000313" key="12">
    <source>
        <dbReference type="Proteomes" id="UP001209535"/>
    </source>
</evidence>
<sequence length="222" mass="24594">MAAPYFEFHNVAPFDTPRFYSAIGKRVLDVALVVLALPLVLPLVASVLCLTALSGGRPLYSQKRIGRDGLPFRCWKVRTMIPDAESVLARILQADPTLAAEWGRTQKLSRDPRITRLGAVLRRTSLDELPQLWNVLTGSMSLVGPRPFLPEQRALYLDGRQDAAYYRMRPGITGLWQIGCRNRGSFSERANYDTAYGHSVSLGTDLSVLARTFGAVMRATGV</sequence>
<keyword evidence="7 9" id="KW-0472">Membrane</keyword>
<evidence type="ECO:0000256" key="9">
    <source>
        <dbReference type="SAM" id="Phobius"/>
    </source>
</evidence>
<comment type="subcellular location">
    <subcellularLocation>
        <location evidence="1">Cell membrane</location>
    </subcellularLocation>
</comment>
<evidence type="ECO:0000256" key="7">
    <source>
        <dbReference type="ARBA" id="ARBA00023136"/>
    </source>
</evidence>
<proteinExistence type="inferred from homology"/>
<dbReference type="PANTHER" id="PTHR30576">
    <property type="entry name" value="COLANIC BIOSYNTHESIS UDP-GLUCOSE LIPID CARRIER TRANSFERASE"/>
    <property type="match status" value="1"/>
</dbReference>
<evidence type="ECO:0000256" key="6">
    <source>
        <dbReference type="ARBA" id="ARBA00022989"/>
    </source>
</evidence>
<keyword evidence="3" id="KW-1003">Cell membrane</keyword>
<evidence type="ECO:0000256" key="3">
    <source>
        <dbReference type="ARBA" id="ARBA00022475"/>
    </source>
</evidence>
<evidence type="ECO:0000256" key="5">
    <source>
        <dbReference type="ARBA" id="ARBA00022692"/>
    </source>
</evidence>
<dbReference type="GO" id="GO:0016740">
    <property type="term" value="F:transferase activity"/>
    <property type="evidence" value="ECO:0007669"/>
    <property type="project" value="UniProtKB-KW"/>
</dbReference>